<accession>F7HM12</accession>
<name>F7HM12_CALJA</name>
<keyword evidence="2" id="KW-1133">Transmembrane helix</keyword>
<evidence type="ECO:0000256" key="2">
    <source>
        <dbReference type="SAM" id="Phobius"/>
    </source>
</evidence>
<evidence type="ECO:0000313" key="4">
    <source>
        <dbReference type="Ensembl" id="ENSCJAP00000029045.4"/>
    </source>
</evidence>
<dbReference type="Bgee" id="ENSCJAG00000015780">
    <property type="expression patterns" value="Expressed in testis and 6 other cell types or tissues"/>
</dbReference>
<dbReference type="PANTHER" id="PTHR22306">
    <property type="entry name" value="CHROMOSOME 7 OPEN READING FRAME 50"/>
    <property type="match status" value="1"/>
</dbReference>
<feature type="domain" description="WKF" evidence="3">
    <location>
        <begin position="173"/>
        <end position="234"/>
    </location>
</feature>
<keyword evidence="2" id="KW-0812">Transmembrane</keyword>
<feature type="compositionally biased region" description="Basic residues" evidence="1">
    <location>
        <begin position="140"/>
        <end position="149"/>
    </location>
</feature>
<feature type="transmembrane region" description="Helical" evidence="2">
    <location>
        <begin position="21"/>
        <end position="38"/>
    </location>
</feature>
<dbReference type="OMA" id="DETWGFE"/>
<reference evidence="4" key="2">
    <citation type="submission" date="2025-08" db="UniProtKB">
        <authorList>
            <consortium name="Ensembl"/>
        </authorList>
    </citation>
    <scope>IDENTIFICATION</scope>
</reference>
<evidence type="ECO:0000259" key="3">
    <source>
        <dbReference type="Pfam" id="PF10180"/>
    </source>
</evidence>
<dbReference type="HOGENOM" id="CLU_091382_2_0_1"/>
<keyword evidence="2" id="KW-0472">Membrane</keyword>
<dbReference type="AlphaFoldDB" id="F7HM12"/>
<evidence type="ECO:0000313" key="5">
    <source>
        <dbReference type="Proteomes" id="UP000008225"/>
    </source>
</evidence>
<organism evidence="4 5">
    <name type="scientific">Callithrix jacchus</name>
    <name type="common">White-tufted-ear marmoset</name>
    <name type="synonym">Simia Jacchus</name>
    <dbReference type="NCBI Taxonomy" id="9483"/>
    <lineage>
        <taxon>Eukaryota</taxon>
        <taxon>Metazoa</taxon>
        <taxon>Chordata</taxon>
        <taxon>Craniata</taxon>
        <taxon>Vertebrata</taxon>
        <taxon>Euteleostomi</taxon>
        <taxon>Mammalia</taxon>
        <taxon>Eutheria</taxon>
        <taxon>Euarchontoglires</taxon>
        <taxon>Primates</taxon>
        <taxon>Haplorrhini</taxon>
        <taxon>Platyrrhini</taxon>
        <taxon>Cebidae</taxon>
        <taxon>Callitrichinae</taxon>
        <taxon>Callithrix</taxon>
        <taxon>Callithrix</taxon>
    </lineage>
</organism>
<feature type="transmembrane region" description="Helical" evidence="2">
    <location>
        <begin position="50"/>
        <end position="67"/>
    </location>
</feature>
<reference evidence="4" key="1">
    <citation type="submission" date="2009-03" db="EMBL/GenBank/DDBJ databases">
        <authorList>
            <person name="Warren W."/>
            <person name="Ye L."/>
            <person name="Minx P."/>
            <person name="Worley K."/>
            <person name="Gibbs R."/>
            <person name="Wilson R.K."/>
        </authorList>
    </citation>
    <scope>NUCLEOTIDE SEQUENCE [LARGE SCALE GENOMIC DNA]</scope>
</reference>
<evidence type="ECO:0000256" key="1">
    <source>
        <dbReference type="SAM" id="MobiDB-lite"/>
    </source>
</evidence>
<dbReference type="InterPro" id="IPR019327">
    <property type="entry name" value="WKF"/>
</dbReference>
<sequence length="266" mass="30839">MDRKYTKMSNWLSIGDETWGFEFALTCICFLYFLKYYFLMRVSYFLFKNLMRAKLFISLSLAVYFLCCRMAKQKRKVPEVMEKKNKKLKKVSAEGPLLGPEAMPDGDGTGPQGGAVLRAVQDAEPELSPEEQRALERKLKKERKKKERQRLREAGVVAQHPPARHSGSQLALDYLCGWAQKHENWRFQKTRQTWLLLHMYDSDKVPDEHFSTLLAYLEGLRGRARELTVQKAEALMRELDKEGVGGRDPILPGRAQRIRQVLQLLS</sequence>
<protein>
    <recommendedName>
        <fullName evidence="3">WKF domain-containing protein</fullName>
    </recommendedName>
</protein>
<feature type="region of interest" description="Disordered" evidence="1">
    <location>
        <begin position="122"/>
        <end position="164"/>
    </location>
</feature>
<reference evidence="4" key="3">
    <citation type="submission" date="2025-09" db="UniProtKB">
        <authorList>
            <consortium name="Ensembl"/>
        </authorList>
    </citation>
    <scope>IDENTIFICATION</scope>
</reference>
<keyword evidence="5" id="KW-1185">Reference proteome</keyword>
<proteinExistence type="predicted"/>
<dbReference type="Pfam" id="PF10180">
    <property type="entry name" value="WKF"/>
    <property type="match status" value="1"/>
</dbReference>
<dbReference type="Proteomes" id="UP000008225">
    <property type="component" value="Chromosome 2"/>
</dbReference>
<feature type="compositionally biased region" description="Basic and acidic residues" evidence="1">
    <location>
        <begin position="130"/>
        <end position="139"/>
    </location>
</feature>
<dbReference type="PANTHER" id="PTHR22306:SF2">
    <property type="entry name" value="CHROMOSOME 7 OPEN READING FRAME 50"/>
    <property type="match status" value="1"/>
</dbReference>
<dbReference type="Ensembl" id="ENSCJAT00000030691.4">
    <property type="protein sequence ID" value="ENSCJAP00000029045.4"/>
    <property type="gene ID" value="ENSCJAG00000015780.5"/>
</dbReference>
<dbReference type="GeneTree" id="ENSGT00390000017838"/>